<dbReference type="GO" id="GO:0006887">
    <property type="term" value="P:exocytosis"/>
    <property type="evidence" value="ECO:0007669"/>
    <property type="project" value="TreeGrafter"/>
</dbReference>
<name>A0A7R8HEB5_LEPSM</name>
<dbReference type="InterPro" id="IPR001565">
    <property type="entry name" value="Synaptotagmin"/>
</dbReference>
<organism evidence="2 3">
    <name type="scientific">Lepeophtheirus salmonis</name>
    <name type="common">Salmon louse</name>
    <name type="synonym">Caligus salmonis</name>
    <dbReference type="NCBI Taxonomy" id="72036"/>
    <lineage>
        <taxon>Eukaryota</taxon>
        <taxon>Metazoa</taxon>
        <taxon>Ecdysozoa</taxon>
        <taxon>Arthropoda</taxon>
        <taxon>Crustacea</taxon>
        <taxon>Multicrustacea</taxon>
        <taxon>Hexanauplia</taxon>
        <taxon>Copepoda</taxon>
        <taxon>Siphonostomatoida</taxon>
        <taxon>Caligidae</taxon>
        <taxon>Lepeophtheirus</taxon>
    </lineage>
</organism>
<dbReference type="SMART" id="SM00239">
    <property type="entry name" value="C2"/>
    <property type="match status" value="1"/>
</dbReference>
<dbReference type="PRINTS" id="PR00399">
    <property type="entry name" value="SYNAPTOTAGMN"/>
</dbReference>
<evidence type="ECO:0000256" key="1">
    <source>
        <dbReference type="ARBA" id="ARBA00022737"/>
    </source>
</evidence>
<dbReference type="SUPFAM" id="SSF49562">
    <property type="entry name" value="C2 domain (Calcium/lipid-binding domain, CaLB)"/>
    <property type="match status" value="1"/>
</dbReference>
<dbReference type="GO" id="GO:0005886">
    <property type="term" value="C:plasma membrane"/>
    <property type="evidence" value="ECO:0007669"/>
    <property type="project" value="TreeGrafter"/>
</dbReference>
<evidence type="ECO:0000313" key="3">
    <source>
        <dbReference type="Proteomes" id="UP000675881"/>
    </source>
</evidence>
<dbReference type="InterPro" id="IPR000008">
    <property type="entry name" value="C2_dom"/>
</dbReference>
<sequence>MLSSSLYVCSLLFSFTTTLPTIYSSVRSESMASVYSQGEGRYGTVVVRGDVEFGIHYRNGALEIAVKQCKDLAAVDIKRNRSDPYLLPGKGLKQKTTICRRTNKPKWEQTISWDDVTLAELSDRSLEITVWDHDRLGHNEMIGGLRFNNGSGKHQHRFVNWMDSSGKEVTLWQQIYSLTNAIVHLECRSSLFLISEEEIENEDPTTGTNEPQIKCLGKVKTKSRFNEKFIEEDIGKTTELSTLVLRNSELIQYKSPNDGTGKPSRIGLGRYFYRAKMHKLWDDEGSGCPKSCNFRRKHHKSSPNGARQSLN</sequence>
<protein>
    <submittedName>
        <fullName evidence="2">SYTL</fullName>
    </submittedName>
</protein>
<dbReference type="Gene3D" id="2.60.40.150">
    <property type="entry name" value="C2 domain"/>
    <property type="match status" value="1"/>
</dbReference>
<dbReference type="GO" id="GO:0070382">
    <property type="term" value="C:exocytic vesicle"/>
    <property type="evidence" value="ECO:0007669"/>
    <property type="project" value="TreeGrafter"/>
</dbReference>
<proteinExistence type="predicted"/>
<dbReference type="PROSITE" id="PS50004">
    <property type="entry name" value="C2"/>
    <property type="match status" value="1"/>
</dbReference>
<dbReference type="EMBL" id="HG994588">
    <property type="protein sequence ID" value="CAF3041550.1"/>
    <property type="molecule type" value="Genomic_DNA"/>
</dbReference>
<keyword evidence="1" id="KW-0677">Repeat</keyword>
<reference evidence="2" key="1">
    <citation type="submission" date="2021-02" db="EMBL/GenBank/DDBJ databases">
        <authorList>
            <person name="Bekaert M."/>
        </authorList>
    </citation>
    <scope>NUCLEOTIDE SEQUENCE</scope>
    <source>
        <strain evidence="2">IoA-00</strain>
    </source>
</reference>
<dbReference type="Proteomes" id="UP000675881">
    <property type="component" value="Chromosome 9"/>
</dbReference>
<gene>
    <name evidence="2" type="ORF">LSAA_14693</name>
</gene>
<dbReference type="PANTHER" id="PTHR45716:SF2">
    <property type="entry name" value="BITESIZE, ISOFORM I"/>
    <property type="match status" value="1"/>
</dbReference>
<dbReference type="OrthoDB" id="195679at2759"/>
<accession>A0A7R8HEB5</accession>
<evidence type="ECO:0000313" key="2">
    <source>
        <dbReference type="EMBL" id="CAF3041550.1"/>
    </source>
</evidence>
<dbReference type="PANTHER" id="PTHR45716">
    <property type="entry name" value="BITESIZE, ISOFORM I"/>
    <property type="match status" value="1"/>
</dbReference>
<dbReference type="AlphaFoldDB" id="A0A7R8HEB5"/>
<dbReference type="Pfam" id="PF00168">
    <property type="entry name" value="C2"/>
    <property type="match status" value="1"/>
</dbReference>
<dbReference type="InterPro" id="IPR035892">
    <property type="entry name" value="C2_domain_sf"/>
</dbReference>
<dbReference type="GO" id="GO:0042043">
    <property type="term" value="F:neurexin family protein binding"/>
    <property type="evidence" value="ECO:0007669"/>
    <property type="project" value="TreeGrafter"/>
</dbReference>
<keyword evidence="3" id="KW-1185">Reference proteome</keyword>